<organism evidence="2 3">
    <name type="scientific">Elysia marginata</name>
    <dbReference type="NCBI Taxonomy" id="1093978"/>
    <lineage>
        <taxon>Eukaryota</taxon>
        <taxon>Metazoa</taxon>
        <taxon>Spiralia</taxon>
        <taxon>Lophotrochozoa</taxon>
        <taxon>Mollusca</taxon>
        <taxon>Gastropoda</taxon>
        <taxon>Heterobranchia</taxon>
        <taxon>Euthyneura</taxon>
        <taxon>Panpulmonata</taxon>
        <taxon>Sacoglossa</taxon>
        <taxon>Placobranchoidea</taxon>
        <taxon>Plakobranchidae</taxon>
        <taxon>Elysia</taxon>
    </lineage>
</organism>
<protein>
    <submittedName>
        <fullName evidence="2">DNA polymerase</fullName>
    </submittedName>
</protein>
<dbReference type="InterPro" id="IPR002298">
    <property type="entry name" value="DNA_polymerase_A"/>
</dbReference>
<dbReference type="InterPro" id="IPR043502">
    <property type="entry name" value="DNA/RNA_pol_sf"/>
</dbReference>
<evidence type="ECO:0000313" key="2">
    <source>
        <dbReference type="EMBL" id="GFR63261.1"/>
    </source>
</evidence>
<dbReference type="Pfam" id="PF00476">
    <property type="entry name" value="DNA_pol_A"/>
    <property type="match status" value="1"/>
</dbReference>
<dbReference type="SUPFAM" id="SSF56672">
    <property type="entry name" value="DNA/RNA polymerases"/>
    <property type="match status" value="1"/>
</dbReference>
<dbReference type="PANTHER" id="PTHR10133">
    <property type="entry name" value="DNA POLYMERASE I"/>
    <property type="match status" value="1"/>
</dbReference>
<name>A0AAV4ESW5_9GAST</name>
<feature type="domain" description="DNA-directed DNA polymerase family A palm" evidence="1">
    <location>
        <begin position="21"/>
        <end position="100"/>
    </location>
</feature>
<dbReference type="InterPro" id="IPR001098">
    <property type="entry name" value="DNA-dir_DNA_pol_A_palm_dom"/>
</dbReference>
<reference evidence="2 3" key="1">
    <citation type="journal article" date="2021" name="Elife">
        <title>Chloroplast acquisition without the gene transfer in kleptoplastic sea slugs, Plakobranchus ocellatus.</title>
        <authorList>
            <person name="Maeda T."/>
            <person name="Takahashi S."/>
            <person name="Yoshida T."/>
            <person name="Shimamura S."/>
            <person name="Takaki Y."/>
            <person name="Nagai Y."/>
            <person name="Toyoda A."/>
            <person name="Suzuki Y."/>
            <person name="Arimoto A."/>
            <person name="Ishii H."/>
            <person name="Satoh N."/>
            <person name="Nishiyama T."/>
            <person name="Hasebe M."/>
            <person name="Maruyama T."/>
            <person name="Minagawa J."/>
            <person name="Obokata J."/>
            <person name="Shigenobu S."/>
        </authorList>
    </citation>
    <scope>NUCLEOTIDE SEQUENCE [LARGE SCALE GENOMIC DNA]</scope>
</reference>
<dbReference type="GO" id="GO:0003887">
    <property type="term" value="F:DNA-directed DNA polymerase activity"/>
    <property type="evidence" value="ECO:0007669"/>
    <property type="project" value="InterPro"/>
</dbReference>
<dbReference type="Gene3D" id="3.30.70.370">
    <property type="match status" value="1"/>
</dbReference>
<proteinExistence type="predicted"/>
<sequence>MVDIDRKLMHLFPDSRCSHLQKTSGDVISPPTADGPRRLCETRAPRGAFLVLQLHDELVYETSEDVLPQVASLVKTAMERAVEMNVFMPVKLKVGPSWGELQDWDVA</sequence>
<dbReference type="AlphaFoldDB" id="A0AAV4ESW5"/>
<dbReference type="GO" id="GO:0097681">
    <property type="term" value="P:double-strand break repair via alternative nonhomologous end joining"/>
    <property type="evidence" value="ECO:0007669"/>
    <property type="project" value="TreeGrafter"/>
</dbReference>
<evidence type="ECO:0000259" key="1">
    <source>
        <dbReference type="Pfam" id="PF00476"/>
    </source>
</evidence>
<dbReference type="PANTHER" id="PTHR10133:SF62">
    <property type="entry name" value="DNA POLYMERASE THETA"/>
    <property type="match status" value="1"/>
</dbReference>
<keyword evidence="3" id="KW-1185">Reference proteome</keyword>
<dbReference type="GO" id="GO:0006261">
    <property type="term" value="P:DNA-templated DNA replication"/>
    <property type="evidence" value="ECO:0007669"/>
    <property type="project" value="InterPro"/>
</dbReference>
<dbReference type="EMBL" id="BMAT01010914">
    <property type="protein sequence ID" value="GFR63261.1"/>
    <property type="molecule type" value="Genomic_DNA"/>
</dbReference>
<comment type="caution">
    <text evidence="2">The sequence shown here is derived from an EMBL/GenBank/DDBJ whole genome shotgun (WGS) entry which is preliminary data.</text>
</comment>
<dbReference type="GO" id="GO:0003677">
    <property type="term" value="F:DNA binding"/>
    <property type="evidence" value="ECO:0007669"/>
    <property type="project" value="InterPro"/>
</dbReference>
<evidence type="ECO:0000313" key="3">
    <source>
        <dbReference type="Proteomes" id="UP000762676"/>
    </source>
</evidence>
<accession>A0AAV4ESW5</accession>
<dbReference type="Proteomes" id="UP000762676">
    <property type="component" value="Unassembled WGS sequence"/>
</dbReference>
<gene>
    <name evidence="2" type="ORF">ElyMa_005478900</name>
</gene>